<accession>A0AAU9TAR3</accession>
<dbReference type="Proteomes" id="UP001153954">
    <property type="component" value="Unassembled WGS sequence"/>
</dbReference>
<evidence type="ECO:0000256" key="1">
    <source>
        <dbReference type="SAM" id="MobiDB-lite"/>
    </source>
</evidence>
<proteinExistence type="predicted"/>
<evidence type="ECO:0000313" key="3">
    <source>
        <dbReference type="Proteomes" id="UP001153954"/>
    </source>
</evidence>
<feature type="region of interest" description="Disordered" evidence="1">
    <location>
        <begin position="1"/>
        <end position="33"/>
    </location>
</feature>
<comment type="caution">
    <text evidence="2">The sequence shown here is derived from an EMBL/GenBank/DDBJ whole genome shotgun (WGS) entry which is preliminary data.</text>
</comment>
<evidence type="ECO:0000313" key="2">
    <source>
        <dbReference type="EMBL" id="CAH2084166.1"/>
    </source>
</evidence>
<dbReference type="EMBL" id="CAKOGL010000002">
    <property type="protein sequence ID" value="CAH2084166.1"/>
    <property type="molecule type" value="Genomic_DNA"/>
</dbReference>
<gene>
    <name evidence="2" type="ORF">EEDITHA_LOCUS763</name>
</gene>
<reference evidence="2" key="1">
    <citation type="submission" date="2022-03" db="EMBL/GenBank/DDBJ databases">
        <authorList>
            <person name="Tunstrom K."/>
        </authorList>
    </citation>
    <scope>NUCLEOTIDE SEQUENCE</scope>
</reference>
<sequence length="93" mass="9814">MCRDAGNDASDSDKSASDGNRARGEGPPDKNALDDINLMVTLRETEIGIGSVAVNNDFSDIPTDADVSPTDLQSNLYLVSNNIDASSLPILVF</sequence>
<protein>
    <submittedName>
        <fullName evidence="2">Uncharacterized protein</fullName>
    </submittedName>
</protein>
<organism evidence="2 3">
    <name type="scientific">Euphydryas editha</name>
    <name type="common">Edith's checkerspot</name>
    <dbReference type="NCBI Taxonomy" id="104508"/>
    <lineage>
        <taxon>Eukaryota</taxon>
        <taxon>Metazoa</taxon>
        <taxon>Ecdysozoa</taxon>
        <taxon>Arthropoda</taxon>
        <taxon>Hexapoda</taxon>
        <taxon>Insecta</taxon>
        <taxon>Pterygota</taxon>
        <taxon>Neoptera</taxon>
        <taxon>Endopterygota</taxon>
        <taxon>Lepidoptera</taxon>
        <taxon>Glossata</taxon>
        <taxon>Ditrysia</taxon>
        <taxon>Papilionoidea</taxon>
        <taxon>Nymphalidae</taxon>
        <taxon>Nymphalinae</taxon>
        <taxon>Euphydryas</taxon>
    </lineage>
</organism>
<keyword evidence="3" id="KW-1185">Reference proteome</keyword>
<name>A0AAU9TAR3_EUPED</name>
<dbReference type="AlphaFoldDB" id="A0AAU9TAR3"/>